<evidence type="ECO:0000313" key="3">
    <source>
        <dbReference type="EMBL" id="KTD65491.1"/>
    </source>
</evidence>
<dbReference type="PATRIC" id="fig|452.5.peg.624"/>
<feature type="region of interest" description="Disordered" evidence="2">
    <location>
        <begin position="308"/>
        <end position="366"/>
    </location>
</feature>
<dbReference type="Pfam" id="PF13516">
    <property type="entry name" value="LRR_6"/>
    <property type="match status" value="2"/>
</dbReference>
<dbReference type="PANTHER" id="PTHR24111:SF0">
    <property type="entry name" value="LEUCINE-RICH REPEAT-CONTAINING PROTEIN"/>
    <property type="match status" value="1"/>
</dbReference>
<dbReference type="InterPro" id="IPR052201">
    <property type="entry name" value="LRR-containing_regulator"/>
</dbReference>
<proteinExistence type="predicted"/>
<dbReference type="InterPro" id="IPR032675">
    <property type="entry name" value="LRR_dom_sf"/>
</dbReference>
<protein>
    <submittedName>
        <fullName evidence="3">Gala protein type 1, 3 or 4</fullName>
    </submittedName>
</protein>
<evidence type="ECO:0000256" key="2">
    <source>
        <dbReference type="SAM" id="MobiDB-lite"/>
    </source>
</evidence>
<dbReference type="Proteomes" id="UP000054877">
    <property type="component" value="Unassembled WGS sequence"/>
</dbReference>
<evidence type="ECO:0000313" key="4">
    <source>
        <dbReference type="Proteomes" id="UP000054877"/>
    </source>
</evidence>
<keyword evidence="4" id="KW-1185">Reference proteome</keyword>
<dbReference type="STRING" id="452.Lspi_0565"/>
<dbReference type="OrthoDB" id="5651508at2"/>
<dbReference type="SUPFAM" id="SSF52047">
    <property type="entry name" value="RNI-like"/>
    <property type="match status" value="1"/>
</dbReference>
<organism evidence="3 4">
    <name type="scientific">Legionella spiritensis</name>
    <dbReference type="NCBI Taxonomy" id="452"/>
    <lineage>
        <taxon>Bacteria</taxon>
        <taxon>Pseudomonadati</taxon>
        <taxon>Pseudomonadota</taxon>
        <taxon>Gammaproteobacteria</taxon>
        <taxon>Legionellales</taxon>
        <taxon>Legionellaceae</taxon>
        <taxon>Legionella</taxon>
    </lineage>
</organism>
<name>A0A0W0Z987_LEGSP</name>
<dbReference type="InterPro" id="IPR001611">
    <property type="entry name" value="Leu-rich_rpt"/>
</dbReference>
<dbReference type="Gene3D" id="3.80.10.10">
    <property type="entry name" value="Ribonuclease Inhibitor"/>
    <property type="match status" value="1"/>
</dbReference>
<reference evidence="3 4" key="1">
    <citation type="submission" date="2015-11" db="EMBL/GenBank/DDBJ databases">
        <title>Genomic analysis of 38 Legionella species identifies large and diverse effector repertoires.</title>
        <authorList>
            <person name="Burstein D."/>
            <person name="Amaro F."/>
            <person name="Zusman T."/>
            <person name="Lifshitz Z."/>
            <person name="Cohen O."/>
            <person name="Gilbert J.A."/>
            <person name="Pupko T."/>
            <person name="Shuman H.A."/>
            <person name="Segal G."/>
        </authorList>
    </citation>
    <scope>NUCLEOTIDE SEQUENCE [LARGE SCALE GENOMIC DNA]</scope>
    <source>
        <strain evidence="3 4">Mt.St.Helens-9</strain>
    </source>
</reference>
<gene>
    <name evidence="3" type="primary">legL1</name>
    <name evidence="3" type="ORF">Lspi_0565</name>
</gene>
<keyword evidence="1" id="KW-0677">Repeat</keyword>
<dbReference type="AlphaFoldDB" id="A0A0W0Z987"/>
<comment type="caution">
    <text evidence="3">The sequence shown here is derived from an EMBL/GenBank/DDBJ whole genome shotgun (WGS) entry which is preliminary data.</text>
</comment>
<accession>A0A0W0Z987</accession>
<evidence type="ECO:0000256" key="1">
    <source>
        <dbReference type="ARBA" id="ARBA00022737"/>
    </source>
</evidence>
<dbReference type="EMBL" id="LNYX01000006">
    <property type="protein sequence ID" value="KTD65491.1"/>
    <property type="molecule type" value="Genomic_DNA"/>
</dbReference>
<dbReference type="RefSeq" id="WP_058482512.1">
    <property type="nucleotide sequence ID" value="NZ_CAAAII010000013.1"/>
</dbReference>
<sequence>MPLTRDLIKKKTIETEKKVKILDLARLDVTDDDIPLVCDYLQENPEIIGVDLSHNSIHAQGIAQLAEIKTIEYLNLSRNFGVRNDGAYELARMNNLKALRVEWCSIERTGVKALATLPSLQALDVRSNCLTFESVAALLQNPSLRELAINGGEIFGKEAPPNPTWLDYQVAYKAEFLELLKKNTRLTTLDITVNKDDYELSKEEEDVIESILKRNQAMIAADTIAQDVRTGGQFSSLPVELSALILSDLRTGIEDTPEKKKEIYHDTLRYLKNTIQYQDTFKQKSQISVGTTDEITTPTSIQEIEEYPEESLTEETRMDCHPSPASSPAGKKQGGWLTLPFFRARRPEGEGSSKDAGYLFTPKSGG</sequence>
<dbReference type="PANTHER" id="PTHR24111">
    <property type="entry name" value="LEUCINE-RICH REPEAT-CONTAINING PROTEIN 34"/>
    <property type="match status" value="1"/>
</dbReference>